<dbReference type="EMBL" id="MU827366">
    <property type="protein sequence ID" value="KAJ7351074.1"/>
    <property type="molecule type" value="Genomic_DNA"/>
</dbReference>
<name>A0A9W9YHZ5_9CNID</name>
<reference evidence="1" key="1">
    <citation type="submission" date="2023-01" db="EMBL/GenBank/DDBJ databases">
        <title>Genome assembly of the deep-sea coral Lophelia pertusa.</title>
        <authorList>
            <person name="Herrera S."/>
            <person name="Cordes E."/>
        </authorList>
    </citation>
    <scope>NUCLEOTIDE SEQUENCE</scope>
    <source>
        <strain evidence="1">USNM1676648</strain>
        <tissue evidence="1">Polyp</tissue>
    </source>
</reference>
<comment type="caution">
    <text evidence="1">The sequence shown here is derived from an EMBL/GenBank/DDBJ whole genome shotgun (WGS) entry which is preliminary data.</text>
</comment>
<keyword evidence="2" id="KW-1185">Reference proteome</keyword>
<proteinExistence type="predicted"/>
<dbReference type="AlphaFoldDB" id="A0A9W9YHZ5"/>
<gene>
    <name evidence="1" type="ORF">OS493_036888</name>
</gene>
<accession>A0A9W9YHZ5</accession>
<dbReference type="Proteomes" id="UP001163046">
    <property type="component" value="Unassembled WGS sequence"/>
</dbReference>
<organism evidence="1 2">
    <name type="scientific">Desmophyllum pertusum</name>
    <dbReference type="NCBI Taxonomy" id="174260"/>
    <lineage>
        <taxon>Eukaryota</taxon>
        <taxon>Metazoa</taxon>
        <taxon>Cnidaria</taxon>
        <taxon>Anthozoa</taxon>
        <taxon>Hexacorallia</taxon>
        <taxon>Scleractinia</taxon>
        <taxon>Caryophylliina</taxon>
        <taxon>Caryophylliidae</taxon>
        <taxon>Desmophyllum</taxon>
    </lineage>
</organism>
<dbReference type="OrthoDB" id="5977864at2759"/>
<sequence>MPIDCVLASTVVFNKTPLAKCKLISGSLLVRLLPSVQRCVRQVHDQSWKFQRRPRKPSIAIATSDVDKYLSYENFPVLCRDAAAVMLPPAVKTNHRRNTFANKCSTAVVDATKVFYTCLKKPGDMYTYGFCMRGAYTCMCDCIENKTFKELPYKP</sequence>
<evidence type="ECO:0000313" key="2">
    <source>
        <dbReference type="Proteomes" id="UP001163046"/>
    </source>
</evidence>
<protein>
    <submittedName>
        <fullName evidence="1">Uncharacterized protein</fullName>
    </submittedName>
</protein>
<evidence type="ECO:0000313" key="1">
    <source>
        <dbReference type="EMBL" id="KAJ7351074.1"/>
    </source>
</evidence>